<dbReference type="EMBL" id="KB822709">
    <property type="protein sequence ID" value="ETI19709.1"/>
    <property type="molecule type" value="Genomic_DNA"/>
</dbReference>
<evidence type="ECO:0000256" key="3">
    <source>
        <dbReference type="PROSITE-ProRule" id="PRU00023"/>
    </source>
</evidence>
<feature type="repeat" description="ANK" evidence="3">
    <location>
        <begin position="538"/>
        <end position="570"/>
    </location>
</feature>
<feature type="repeat" description="ANK" evidence="3">
    <location>
        <begin position="256"/>
        <end position="288"/>
    </location>
</feature>
<accession>V9CYI8</accession>
<dbReference type="PROSITE" id="PS50297">
    <property type="entry name" value="ANK_REP_REGION"/>
    <property type="match status" value="9"/>
</dbReference>
<dbReference type="AlphaFoldDB" id="V9CYI8"/>
<evidence type="ECO:0000313" key="5">
    <source>
        <dbReference type="EMBL" id="ETI19709.1"/>
    </source>
</evidence>
<dbReference type="PROSITE" id="PS50088">
    <property type="entry name" value="ANK_REPEAT"/>
    <property type="match status" value="9"/>
</dbReference>
<dbReference type="VEuPathDB" id="FungiDB:G647_08722"/>
<gene>
    <name evidence="5" type="ORF">G647_08722</name>
</gene>
<dbReference type="InterPro" id="IPR025676">
    <property type="entry name" value="Clr5_dom"/>
</dbReference>
<feature type="repeat" description="ANK" evidence="3">
    <location>
        <begin position="397"/>
        <end position="429"/>
    </location>
</feature>
<reference evidence="5 6" key="1">
    <citation type="submission" date="2013-03" db="EMBL/GenBank/DDBJ databases">
        <title>The Genome Sequence of Cladophialophora carrionii CBS 160.54.</title>
        <authorList>
            <consortium name="The Broad Institute Genomics Platform"/>
            <person name="Cuomo C."/>
            <person name="de Hoog S."/>
            <person name="Gorbushina A."/>
            <person name="Walker B."/>
            <person name="Young S.K."/>
            <person name="Zeng Q."/>
            <person name="Gargeya S."/>
            <person name="Fitzgerald M."/>
            <person name="Haas B."/>
            <person name="Abouelleil A."/>
            <person name="Allen A.W."/>
            <person name="Alvarado L."/>
            <person name="Arachchi H.M."/>
            <person name="Berlin A.M."/>
            <person name="Chapman S.B."/>
            <person name="Gainer-Dewar J."/>
            <person name="Goldberg J."/>
            <person name="Griggs A."/>
            <person name="Gujja S."/>
            <person name="Hansen M."/>
            <person name="Howarth C."/>
            <person name="Imamovic A."/>
            <person name="Ireland A."/>
            <person name="Larimer J."/>
            <person name="McCowan C."/>
            <person name="Murphy C."/>
            <person name="Pearson M."/>
            <person name="Poon T.W."/>
            <person name="Priest M."/>
            <person name="Roberts A."/>
            <person name="Saif S."/>
            <person name="Shea T."/>
            <person name="Sisk P."/>
            <person name="Sykes S."/>
            <person name="Wortman J."/>
            <person name="Nusbaum C."/>
            <person name="Birren B."/>
        </authorList>
    </citation>
    <scope>NUCLEOTIDE SEQUENCE [LARGE SCALE GENOMIC DNA]</scope>
    <source>
        <strain evidence="5 6">CBS 160.54</strain>
    </source>
</reference>
<dbReference type="Pfam" id="PF12796">
    <property type="entry name" value="Ank_2"/>
    <property type="match status" value="3"/>
</dbReference>
<feature type="repeat" description="ANK" evidence="3">
    <location>
        <begin position="503"/>
        <end position="535"/>
    </location>
</feature>
<evidence type="ECO:0000313" key="6">
    <source>
        <dbReference type="Proteomes" id="UP000030678"/>
    </source>
</evidence>
<feature type="repeat" description="ANK" evidence="3">
    <location>
        <begin position="433"/>
        <end position="465"/>
    </location>
</feature>
<dbReference type="InterPro" id="IPR002110">
    <property type="entry name" value="Ankyrin_rpt"/>
</dbReference>
<dbReference type="SMART" id="SM00248">
    <property type="entry name" value="ANK"/>
    <property type="match status" value="13"/>
</dbReference>
<evidence type="ECO:0000256" key="2">
    <source>
        <dbReference type="ARBA" id="ARBA00023043"/>
    </source>
</evidence>
<organism evidence="5 6">
    <name type="scientific">Cladophialophora carrionii CBS 160.54</name>
    <dbReference type="NCBI Taxonomy" id="1279043"/>
    <lineage>
        <taxon>Eukaryota</taxon>
        <taxon>Fungi</taxon>
        <taxon>Dikarya</taxon>
        <taxon>Ascomycota</taxon>
        <taxon>Pezizomycotina</taxon>
        <taxon>Eurotiomycetes</taxon>
        <taxon>Chaetothyriomycetidae</taxon>
        <taxon>Chaetothyriales</taxon>
        <taxon>Herpotrichiellaceae</taxon>
        <taxon>Cladophialophora</taxon>
    </lineage>
</organism>
<feature type="repeat" description="ANK" evidence="3">
    <location>
        <begin position="302"/>
        <end position="334"/>
    </location>
</feature>
<dbReference type="GeneID" id="19987215"/>
<dbReference type="OrthoDB" id="4158298at2759"/>
<keyword evidence="1" id="KW-0677">Repeat</keyword>
<dbReference type="PANTHER" id="PTHR24198:SF165">
    <property type="entry name" value="ANKYRIN REPEAT-CONTAINING PROTEIN-RELATED"/>
    <property type="match status" value="1"/>
</dbReference>
<dbReference type="SUPFAM" id="SSF48403">
    <property type="entry name" value="Ankyrin repeat"/>
    <property type="match status" value="3"/>
</dbReference>
<feature type="repeat" description="ANK" evidence="3">
    <location>
        <begin position="468"/>
        <end position="500"/>
    </location>
</feature>
<dbReference type="Pfam" id="PF14420">
    <property type="entry name" value="Clr5"/>
    <property type="match status" value="1"/>
</dbReference>
<dbReference type="RefSeq" id="XP_008731251.1">
    <property type="nucleotide sequence ID" value="XM_008733029.1"/>
</dbReference>
<keyword evidence="2 3" id="KW-0040">ANK repeat</keyword>
<feature type="domain" description="Clr5" evidence="4">
    <location>
        <begin position="17"/>
        <end position="68"/>
    </location>
</feature>
<evidence type="ECO:0000259" key="4">
    <source>
        <dbReference type="Pfam" id="PF14420"/>
    </source>
</evidence>
<proteinExistence type="predicted"/>
<dbReference type="PRINTS" id="PR01415">
    <property type="entry name" value="ANKYRIN"/>
</dbReference>
<dbReference type="PANTHER" id="PTHR24198">
    <property type="entry name" value="ANKYRIN REPEAT AND PROTEIN KINASE DOMAIN-CONTAINING PROTEIN"/>
    <property type="match status" value="1"/>
</dbReference>
<protein>
    <recommendedName>
        <fullName evidence="4">Clr5 domain-containing protein</fullName>
    </recommendedName>
</protein>
<dbReference type="InterPro" id="IPR036770">
    <property type="entry name" value="Ankyrin_rpt-contain_sf"/>
</dbReference>
<dbReference type="Gene3D" id="1.25.40.20">
    <property type="entry name" value="Ankyrin repeat-containing domain"/>
    <property type="match status" value="4"/>
</dbReference>
<sequence length="892" mass="97526">MAASPDTEDQKTSDLDRRWTKHRRTIQDLYVVQRLPLREVRQQLQEKCSFSASDSQYKRKLREWGFTKNLKASLCQAISISLEIQGVDHKNATAIVRGVPVTSKQLTRALGRHRLTTLERKKFMSGQNQPILNDVEIYANNLSIAVSPTPDVEAIEQPWSVNRVAPRSGRSSGNCWTETSGDGVDSSILPHTGASLASPRQQTPLVPSLFPNWTARFSSQETLEIILPRLAKEEATTNHIRWLLAKGANIDASDNKCWTALHYAVDSQNVPLVQLLLRYGASPEGVNGNARASNARHRSTRDRETPLALAVVLENLTICEMLLRAGADLKMTAMNRPLCSLPGYIHKSPAVRRTPHSHQHIPLACCFANALQYAAIGNRTTLVELIFRSTSSRCNTRTYTPVFLAIWKGHVAILSLLLKDGAGVNELSFSHLGRLSPLQAACYYGNLQVVSTLVDAGAGLNARPNNTRGKTALQYAVDMGHQQTVAYLLQHGVDVNAPCAEPQGLTALQSAVFQRNYHLVEHLLLQGADVNQQPARTGGHTALSAAIATGSNSLFQRLLRAGADVQLVEWPNCDNQNIHLVTAVRKGHIQFIVALLHYGLDVNVVLATGESLGELALLEACRRRLWPGVKLLLQHCNIIKPYVLYEVCDSIDSVMATDKDCIQLLLSKGADVNALGKDGSLFEKVFGAGNLRIIHEMLSSGIQPYLPSDRYGQTALQAASAAGNVRLARLLLDHGVDVNAVSERFGGRTALRAACEQGHHEVVELLLRSGACINLPGYPHNAYIALQSATSKRATRIVQMLLSGFCLIAGADIAAAQALIGWRTAINIAAASGRLDVVKMLLDHYVPKDNETLPDVCAGAAVAAEEQCRWKVVELLETYQRVAMGPENSCFR</sequence>
<evidence type="ECO:0000256" key="1">
    <source>
        <dbReference type="ARBA" id="ARBA00022737"/>
    </source>
</evidence>
<dbReference type="Proteomes" id="UP000030678">
    <property type="component" value="Unassembled WGS sequence"/>
</dbReference>
<feature type="repeat" description="ANK" evidence="3">
    <location>
        <begin position="711"/>
        <end position="743"/>
    </location>
</feature>
<dbReference type="HOGENOM" id="CLU_286830_0_0_1"/>
<name>V9CYI8_9EURO</name>
<feature type="repeat" description="ANK" evidence="3">
    <location>
        <begin position="746"/>
        <end position="778"/>
    </location>
</feature>